<gene>
    <name evidence="1" type="ORF">BDN72DRAFT_836180</name>
</gene>
<dbReference type="Proteomes" id="UP000308600">
    <property type="component" value="Unassembled WGS sequence"/>
</dbReference>
<organism evidence="1 2">
    <name type="scientific">Pluteus cervinus</name>
    <dbReference type="NCBI Taxonomy" id="181527"/>
    <lineage>
        <taxon>Eukaryota</taxon>
        <taxon>Fungi</taxon>
        <taxon>Dikarya</taxon>
        <taxon>Basidiomycota</taxon>
        <taxon>Agaricomycotina</taxon>
        <taxon>Agaricomycetes</taxon>
        <taxon>Agaricomycetidae</taxon>
        <taxon>Agaricales</taxon>
        <taxon>Pluteineae</taxon>
        <taxon>Pluteaceae</taxon>
        <taxon>Pluteus</taxon>
    </lineage>
</organism>
<dbReference type="EMBL" id="ML208285">
    <property type="protein sequence ID" value="TFK72423.1"/>
    <property type="molecule type" value="Genomic_DNA"/>
</dbReference>
<keyword evidence="2" id="KW-1185">Reference proteome</keyword>
<protein>
    <submittedName>
        <fullName evidence="1">Uncharacterized protein</fullName>
    </submittedName>
</protein>
<evidence type="ECO:0000313" key="2">
    <source>
        <dbReference type="Proteomes" id="UP000308600"/>
    </source>
</evidence>
<sequence>MASSSPTKRPRLDTTPKGTPSSEEIWKWTVTPESIAPCLIRDVFNLVQNIEKDTDFYWLGRAPCRSVRLVGIVVGVQVYERRVVYSIDDGTGVIDCAKKFSAVVNNPPATPSKSGKGKAPLVRFMGNTSVRPALYVGSLARVVGKVINVRDIRQVVVDQIEKCRSWNDEPQHLQEVRELRQTHYLLEESFVIPQPKQPESSILPGPSGSGAPHLTVALSSPSTASSCSSRASAAPSPTKSSNTRQTPPRLRHPSRLRSHDLTANTFRIYLKHYMDRTLIEDSVNVNAIKGVSDDDPFHSILVPEMPTRPTKKLAANKTPRPSKVWSDPDQTPKALQKLKVCKSSSRVDPASRLAGFTLSYLRRVPVLADMAKRVVKTEAKRRLKEEQKKANETGPQRKSQGTSLPPDKVAGKMKRLFEWAVIQLVREGSVIIWEGHTRPIVDSDTSDSSKLWKTSSSISTSGLDSHLLTESSRGSQLLEDASGELSDPNPDEEAYLPLTATYLSTFVENAISELVTQPVHPLPKPSSARVTLGSLQPNSSNADDGVTKEQILSRLKRDDQWRNLGEWHVEEALVVLNDRGRIWSVGRGRWTLTD</sequence>
<evidence type="ECO:0000313" key="1">
    <source>
        <dbReference type="EMBL" id="TFK72423.1"/>
    </source>
</evidence>
<name>A0ACD3B347_9AGAR</name>
<accession>A0ACD3B347</accession>
<reference evidence="1 2" key="1">
    <citation type="journal article" date="2019" name="Nat. Ecol. Evol.">
        <title>Megaphylogeny resolves global patterns of mushroom evolution.</title>
        <authorList>
            <person name="Varga T."/>
            <person name="Krizsan K."/>
            <person name="Foldi C."/>
            <person name="Dima B."/>
            <person name="Sanchez-Garcia M."/>
            <person name="Sanchez-Ramirez S."/>
            <person name="Szollosi G.J."/>
            <person name="Szarkandi J.G."/>
            <person name="Papp V."/>
            <person name="Albert L."/>
            <person name="Andreopoulos W."/>
            <person name="Angelini C."/>
            <person name="Antonin V."/>
            <person name="Barry K.W."/>
            <person name="Bougher N.L."/>
            <person name="Buchanan P."/>
            <person name="Buyck B."/>
            <person name="Bense V."/>
            <person name="Catcheside P."/>
            <person name="Chovatia M."/>
            <person name="Cooper J."/>
            <person name="Damon W."/>
            <person name="Desjardin D."/>
            <person name="Finy P."/>
            <person name="Geml J."/>
            <person name="Haridas S."/>
            <person name="Hughes K."/>
            <person name="Justo A."/>
            <person name="Karasinski D."/>
            <person name="Kautmanova I."/>
            <person name="Kiss B."/>
            <person name="Kocsube S."/>
            <person name="Kotiranta H."/>
            <person name="LaButti K.M."/>
            <person name="Lechner B.E."/>
            <person name="Liimatainen K."/>
            <person name="Lipzen A."/>
            <person name="Lukacs Z."/>
            <person name="Mihaltcheva S."/>
            <person name="Morgado L.N."/>
            <person name="Niskanen T."/>
            <person name="Noordeloos M.E."/>
            <person name="Ohm R.A."/>
            <person name="Ortiz-Santana B."/>
            <person name="Ovrebo C."/>
            <person name="Racz N."/>
            <person name="Riley R."/>
            <person name="Savchenko A."/>
            <person name="Shiryaev A."/>
            <person name="Soop K."/>
            <person name="Spirin V."/>
            <person name="Szebenyi C."/>
            <person name="Tomsovsky M."/>
            <person name="Tulloss R.E."/>
            <person name="Uehling J."/>
            <person name="Grigoriev I.V."/>
            <person name="Vagvolgyi C."/>
            <person name="Papp T."/>
            <person name="Martin F.M."/>
            <person name="Miettinen O."/>
            <person name="Hibbett D.S."/>
            <person name="Nagy L.G."/>
        </authorList>
    </citation>
    <scope>NUCLEOTIDE SEQUENCE [LARGE SCALE GENOMIC DNA]</scope>
    <source>
        <strain evidence="1 2">NL-1719</strain>
    </source>
</reference>
<proteinExistence type="predicted"/>